<keyword evidence="2" id="KW-1185">Reference proteome</keyword>
<dbReference type="Proteomes" id="UP001057402">
    <property type="component" value="Chromosome 3"/>
</dbReference>
<evidence type="ECO:0000313" key="1">
    <source>
        <dbReference type="EMBL" id="KAI4379635.1"/>
    </source>
</evidence>
<comment type="caution">
    <text evidence="1">The sequence shown here is derived from an EMBL/GenBank/DDBJ whole genome shotgun (WGS) entry which is preliminary data.</text>
</comment>
<evidence type="ECO:0000313" key="2">
    <source>
        <dbReference type="Proteomes" id="UP001057402"/>
    </source>
</evidence>
<name>A0ACB9RKX6_9MYRT</name>
<proteinExistence type="predicted"/>
<organism evidence="1 2">
    <name type="scientific">Melastoma candidum</name>
    <dbReference type="NCBI Taxonomy" id="119954"/>
    <lineage>
        <taxon>Eukaryota</taxon>
        <taxon>Viridiplantae</taxon>
        <taxon>Streptophyta</taxon>
        <taxon>Embryophyta</taxon>
        <taxon>Tracheophyta</taxon>
        <taxon>Spermatophyta</taxon>
        <taxon>Magnoliopsida</taxon>
        <taxon>eudicotyledons</taxon>
        <taxon>Gunneridae</taxon>
        <taxon>Pentapetalae</taxon>
        <taxon>rosids</taxon>
        <taxon>malvids</taxon>
        <taxon>Myrtales</taxon>
        <taxon>Melastomataceae</taxon>
        <taxon>Melastomatoideae</taxon>
        <taxon>Melastomateae</taxon>
        <taxon>Melastoma</taxon>
    </lineage>
</organism>
<accession>A0ACB9RKX6</accession>
<protein>
    <submittedName>
        <fullName evidence="1">Uncharacterized protein</fullName>
    </submittedName>
</protein>
<reference evidence="2" key="1">
    <citation type="journal article" date="2023" name="Front. Plant Sci.">
        <title>Chromosomal-level genome assembly of Melastoma candidum provides insights into trichome evolution.</title>
        <authorList>
            <person name="Zhong Y."/>
            <person name="Wu W."/>
            <person name="Sun C."/>
            <person name="Zou P."/>
            <person name="Liu Y."/>
            <person name="Dai S."/>
            <person name="Zhou R."/>
        </authorList>
    </citation>
    <scope>NUCLEOTIDE SEQUENCE [LARGE SCALE GENOMIC DNA]</scope>
</reference>
<sequence length="119" mass="12939">MSFKLALEARGDVLNVSFGFSLCDQSTLEYRDDLTVSKLIRMSYSGSSSRRSTSGSRTDGKEFFGRLRCSGSVPGSLKSVSSIALVNPTLDLLESIHFVCHKLDENECRTSFALAGGQC</sequence>
<gene>
    <name evidence="1" type="ORF">MLD38_005909</name>
</gene>
<dbReference type="EMBL" id="CM042882">
    <property type="protein sequence ID" value="KAI4379635.1"/>
    <property type="molecule type" value="Genomic_DNA"/>
</dbReference>